<accession>A0ABX8MLL8</accession>
<organism evidence="1 2">
    <name type="scientific">Pseudomonas sessilinigenes</name>
    <dbReference type="NCBI Taxonomy" id="658629"/>
    <lineage>
        <taxon>Bacteria</taxon>
        <taxon>Pseudomonadati</taxon>
        <taxon>Pseudomonadota</taxon>
        <taxon>Gammaproteobacteria</taxon>
        <taxon>Pseudomonadales</taxon>
        <taxon>Pseudomonadaceae</taxon>
        <taxon>Pseudomonas</taxon>
    </lineage>
</organism>
<dbReference type="EMBL" id="CP077074">
    <property type="protein sequence ID" value="QXH40175.1"/>
    <property type="molecule type" value="Genomic_DNA"/>
</dbReference>
<protein>
    <submittedName>
        <fullName evidence="1">Uncharacterized protein</fullName>
    </submittedName>
</protein>
<keyword evidence="2" id="KW-1185">Reference proteome</keyword>
<proteinExistence type="predicted"/>
<dbReference type="RefSeq" id="WP_068577527.1">
    <property type="nucleotide sequence ID" value="NZ_CP027706.1"/>
</dbReference>
<reference evidence="1" key="1">
    <citation type="submission" date="2021-06" db="EMBL/GenBank/DDBJ databases">
        <title>Updating the genus Pseudomonas: Description of 43 new species and partition of the Pseudomonas putida group.</title>
        <authorList>
            <person name="Girard L."/>
            <person name="Lood C."/>
            <person name="Vandamme P."/>
            <person name="Rokni-Zadeh H."/>
            <person name="van Noort V."/>
            <person name="Hofte M."/>
            <person name="Lavigne R."/>
            <person name="De Mot R."/>
        </authorList>
    </citation>
    <scope>NUCLEOTIDE SEQUENCE</scope>
    <source>
        <strain evidence="1">CMR12a</strain>
    </source>
</reference>
<gene>
    <name evidence="1" type="ORF">KSS89_28855</name>
</gene>
<evidence type="ECO:0000313" key="1">
    <source>
        <dbReference type="EMBL" id="QXH40175.1"/>
    </source>
</evidence>
<name>A0ABX8MLL8_9PSED</name>
<dbReference type="Proteomes" id="UP000693952">
    <property type="component" value="Chromosome"/>
</dbReference>
<sequence length="816" mass="91198">MSVLNFPRIYLNGFMYWNPPTFNNNDLLPLYDAVQMQMNWRFLNKYGINELNASETLMPWAITPLAYDQIPDYVLQVPTNGKKGNFPMFPAEWDLFGDNSCGTINYQQARSVIIGGETTVNSYIDTDPLVNKTYQLLGNPFGNPAPTPARFVDISPWQNNFTALYFDKIVLGDAACGVTLKNGCRMLNRFLDFNWAATFHGLVYVTCTWQSCFTKDQVDWVIGGSQLLQSLQDEMNSNPDAQGLMLRFTTYLTVYDKNGVFNDYKVVDSHSQAPWDMSRLQMLYQMGLDKPTEIFYNPAHSRTSGILGLWLKNEFPTAPAGQRLAPNKDVKVPYCKVKQGDMGGTPDNPATVNLGVLSAELHGNTLSLDLGNTFPIYPTPHDGAVDPDPQRLNTGLPVAGKFNVGDYELGVLASDDKTFTPLARFGFEQYQQTAFDKRSGLLDLPLDAAAQAKLQQGNLALRLQDTDTIAAKQQLWTAEVMESGSFIDVGDSRTLNIMVQKNGQPAPAGTTLWVAEYNNAYMLTTSDYYLAFSNKADFYLFKNYPEDMGLNESIKPQFVGAPPQANVHRVGSGRTLNTITRNLAKADPPGMEPVSYQSYLSCAAAVNLRPCLAFDQAQDKIGKINDDLGSTVSYTVTSIQTNAAGIAQLTVRAVAAGFPTVRFFIQENSQNPPPIPFSFSYTDAFTDFLSPLRVLPQDPLILADFIRTWNQMCKETNASTRIWNEFIFPKILRPFYYLYPIMNKFMPLDSLLRIEGAIGQFITLISKEYQEASTLAMPITRDLPQSRRQVLEIWAKDLVSAGYPPMPLDINNYSHS</sequence>
<evidence type="ECO:0000313" key="2">
    <source>
        <dbReference type="Proteomes" id="UP000693952"/>
    </source>
</evidence>